<dbReference type="PROSITE" id="PS50865">
    <property type="entry name" value="ZF_MYND_2"/>
    <property type="match status" value="1"/>
</dbReference>
<reference evidence="6" key="1">
    <citation type="submission" date="2010-02" db="EMBL/GenBank/DDBJ databases">
        <title>Sequencing and annotation of the Blastocystis hominis genome.</title>
        <authorList>
            <person name="Wincker P."/>
        </authorList>
    </citation>
    <scope>NUCLEOTIDE SEQUENCE</scope>
    <source>
        <strain evidence="6">Singapore isolate B</strain>
    </source>
</reference>
<keyword evidence="2 4" id="KW-0863">Zinc-finger</keyword>
<keyword evidence="3" id="KW-0862">Zinc</keyword>
<evidence type="ECO:0000256" key="4">
    <source>
        <dbReference type="PROSITE-ProRule" id="PRU00134"/>
    </source>
</evidence>
<dbReference type="RefSeq" id="XP_012896422.1">
    <property type="nucleotide sequence ID" value="XM_013040968.1"/>
</dbReference>
<dbReference type="GeneID" id="24922568"/>
<dbReference type="OrthoDB" id="45756at2759"/>
<evidence type="ECO:0000256" key="1">
    <source>
        <dbReference type="ARBA" id="ARBA00022723"/>
    </source>
</evidence>
<dbReference type="Proteomes" id="UP000008312">
    <property type="component" value="Unassembled WGS sequence"/>
</dbReference>
<proteinExistence type="predicted"/>
<dbReference type="InParanoid" id="D8M3A1"/>
<evidence type="ECO:0000256" key="3">
    <source>
        <dbReference type="ARBA" id="ARBA00022833"/>
    </source>
</evidence>
<protein>
    <recommendedName>
        <fullName evidence="5">MYND-type domain-containing protein</fullName>
    </recommendedName>
</protein>
<evidence type="ECO:0000313" key="6">
    <source>
        <dbReference type="EMBL" id="CBK22374.2"/>
    </source>
</evidence>
<dbReference type="InterPro" id="IPR002893">
    <property type="entry name" value="Znf_MYND"/>
</dbReference>
<dbReference type="SUPFAM" id="SSF144232">
    <property type="entry name" value="HIT/MYND zinc finger-like"/>
    <property type="match status" value="1"/>
</dbReference>
<organism evidence="6">
    <name type="scientific">Blastocystis hominis</name>
    <dbReference type="NCBI Taxonomy" id="12968"/>
    <lineage>
        <taxon>Eukaryota</taxon>
        <taxon>Sar</taxon>
        <taxon>Stramenopiles</taxon>
        <taxon>Bigyra</taxon>
        <taxon>Opalozoa</taxon>
        <taxon>Opalinata</taxon>
        <taxon>Blastocystidae</taxon>
        <taxon>Blastocystis</taxon>
    </lineage>
</organism>
<evidence type="ECO:0000259" key="5">
    <source>
        <dbReference type="PROSITE" id="PS50865"/>
    </source>
</evidence>
<keyword evidence="7" id="KW-1185">Reference proteome</keyword>
<feature type="domain" description="MYND-type" evidence="5">
    <location>
        <begin position="5"/>
        <end position="41"/>
    </location>
</feature>
<dbReference type="GO" id="GO:0008270">
    <property type="term" value="F:zinc ion binding"/>
    <property type="evidence" value="ECO:0007669"/>
    <property type="project" value="UniProtKB-KW"/>
</dbReference>
<evidence type="ECO:0000256" key="2">
    <source>
        <dbReference type="ARBA" id="ARBA00022771"/>
    </source>
</evidence>
<keyword evidence="1" id="KW-0479">Metal-binding</keyword>
<dbReference type="PROSITE" id="PS01360">
    <property type="entry name" value="ZF_MYND_1"/>
    <property type="match status" value="1"/>
</dbReference>
<dbReference type="EMBL" id="FN668650">
    <property type="protein sequence ID" value="CBK22374.2"/>
    <property type="molecule type" value="Genomic_DNA"/>
</dbReference>
<dbReference type="Pfam" id="PF01753">
    <property type="entry name" value="zf-MYND"/>
    <property type="match status" value="1"/>
</dbReference>
<evidence type="ECO:0000313" key="7">
    <source>
        <dbReference type="Proteomes" id="UP000008312"/>
    </source>
</evidence>
<name>D8M3A1_BLAHO</name>
<sequence length="57" mass="6686">MSFKCQFCGKEGALRCSKCKRVYYCSKQCQVRDWPMHKSVCGKYLKDYTDAVAVFIF</sequence>
<dbReference type="Gene3D" id="6.10.140.2220">
    <property type="match status" value="1"/>
</dbReference>
<dbReference type="AlphaFoldDB" id="D8M3A1"/>
<gene>
    <name evidence="6" type="ORF">GSBLH_T00006444001</name>
</gene>
<accession>D8M3A1</accession>